<evidence type="ECO:0000313" key="3">
    <source>
        <dbReference type="Proteomes" id="UP000217676"/>
    </source>
</evidence>
<feature type="region of interest" description="Disordered" evidence="1">
    <location>
        <begin position="106"/>
        <end position="153"/>
    </location>
</feature>
<dbReference type="InterPro" id="IPR019587">
    <property type="entry name" value="Polyketide_cyclase/dehydratase"/>
</dbReference>
<dbReference type="CDD" id="cd07812">
    <property type="entry name" value="SRPBCC"/>
    <property type="match status" value="1"/>
</dbReference>
<protein>
    <submittedName>
        <fullName evidence="2">Activator of hsp90 ATPase 1 family protein</fullName>
    </submittedName>
</protein>
<gene>
    <name evidence="2" type="ORF">SLA_0119</name>
</gene>
<dbReference type="Pfam" id="PF10604">
    <property type="entry name" value="Polyketide_cyc2"/>
    <property type="match status" value="1"/>
</dbReference>
<dbReference type="Gene3D" id="3.30.530.20">
    <property type="match status" value="1"/>
</dbReference>
<sequence>MAGTVRQRSLTESIRVPGADPGALYGLVAEVRNMGRWSPECRGVWAPGGAPRAGSRFVGFNRRGPFVWFTTCRVVEAVPGEAFVFDVGVFGLPVARWGYRFDAYEESDGTDGTDGTDGRKADGTGTGSGEPGGDKAGGAGTSGAGARSGTRVTETWRDLRTGRGSGFAVLLGRVFTGASPERRIALNRAGMRTTLARLAREAALRA</sequence>
<proteinExistence type="predicted"/>
<dbReference type="InterPro" id="IPR023393">
    <property type="entry name" value="START-like_dom_sf"/>
</dbReference>
<organism evidence="2 3">
    <name type="scientific">Streptomyces laurentii</name>
    <dbReference type="NCBI Taxonomy" id="39478"/>
    <lineage>
        <taxon>Bacteria</taxon>
        <taxon>Bacillati</taxon>
        <taxon>Actinomycetota</taxon>
        <taxon>Actinomycetes</taxon>
        <taxon>Kitasatosporales</taxon>
        <taxon>Streptomycetaceae</taxon>
        <taxon>Streptomyces</taxon>
    </lineage>
</organism>
<name>A0A161JG71_STRLU</name>
<dbReference type="AlphaFoldDB" id="A0A161JG71"/>
<reference evidence="2 3" key="1">
    <citation type="journal article" date="2016" name="Genome Announc.">
        <title>Complete Genome Sequence of Thiostrepton-Producing Streptomyces laurentii ATCC 31255.</title>
        <authorList>
            <person name="Doi K."/>
            <person name="Fujino Y."/>
            <person name="Nagayoshi Y."/>
            <person name="Ohshima T."/>
            <person name="Ogata S."/>
        </authorList>
    </citation>
    <scope>NUCLEOTIDE SEQUENCE [LARGE SCALE GENOMIC DNA]</scope>
    <source>
        <strain evidence="2 3">ATCC 31255</strain>
    </source>
</reference>
<dbReference type="RefSeq" id="WP_359881126.1">
    <property type="nucleotide sequence ID" value="NZ_JBEYHT010000044.1"/>
</dbReference>
<dbReference type="SUPFAM" id="SSF55961">
    <property type="entry name" value="Bet v1-like"/>
    <property type="match status" value="1"/>
</dbReference>
<accession>A0A161JG71</accession>
<evidence type="ECO:0000313" key="2">
    <source>
        <dbReference type="EMBL" id="BAU81074.1"/>
    </source>
</evidence>
<dbReference type="Proteomes" id="UP000217676">
    <property type="component" value="Chromosome"/>
</dbReference>
<feature type="compositionally biased region" description="Gly residues" evidence="1">
    <location>
        <begin position="124"/>
        <end position="143"/>
    </location>
</feature>
<evidence type="ECO:0000256" key="1">
    <source>
        <dbReference type="SAM" id="MobiDB-lite"/>
    </source>
</evidence>
<dbReference type="KEGG" id="slau:SLA_0119"/>
<dbReference type="EMBL" id="AP017424">
    <property type="protein sequence ID" value="BAU81074.1"/>
    <property type="molecule type" value="Genomic_DNA"/>
</dbReference>
<keyword evidence="3" id="KW-1185">Reference proteome</keyword>